<name>A0ABR2VTR3_9FUNG</name>
<feature type="region of interest" description="Disordered" evidence="1">
    <location>
        <begin position="307"/>
        <end position="356"/>
    </location>
</feature>
<organism evidence="2 3">
    <name type="scientific">Basidiobolus ranarum</name>
    <dbReference type="NCBI Taxonomy" id="34480"/>
    <lineage>
        <taxon>Eukaryota</taxon>
        <taxon>Fungi</taxon>
        <taxon>Fungi incertae sedis</taxon>
        <taxon>Zoopagomycota</taxon>
        <taxon>Entomophthoromycotina</taxon>
        <taxon>Basidiobolomycetes</taxon>
        <taxon>Basidiobolales</taxon>
        <taxon>Basidiobolaceae</taxon>
        <taxon>Basidiobolus</taxon>
    </lineage>
</organism>
<feature type="region of interest" description="Disordered" evidence="1">
    <location>
        <begin position="235"/>
        <end position="280"/>
    </location>
</feature>
<evidence type="ECO:0000313" key="2">
    <source>
        <dbReference type="EMBL" id="KAK9701391.1"/>
    </source>
</evidence>
<gene>
    <name evidence="2" type="ORF">K7432_011727</name>
</gene>
<keyword evidence="3" id="KW-1185">Reference proteome</keyword>
<proteinExistence type="predicted"/>
<comment type="caution">
    <text evidence="2">The sequence shown here is derived from an EMBL/GenBank/DDBJ whole genome shotgun (WGS) entry which is preliminary data.</text>
</comment>
<sequence>MKVIKYHLGTYLYRNQRLPLCLYQFLQHESPVERAFAFHLKLRDLDQVFCETTAGYIYNTKILDICKDKNSHCILTEDNGEIYVEAHIVEEIARQIGEKVLTEICRLDESSIKSGTVRSILSALRNVNPKEEVEIIEEEIHVFSGLNGGHMEVHVKSEELIDSSGFHIPRLSKSPQLDKTIRRVRSLNRMAIEEVLDRRSVFFERSSIGGAPPRRMGAISEDHSHPLIGHRFLHESDHSSSHSPPSNATTPTRMLDEEPKERKRKRPITPLNTVTSASQNTHTAALAMESNGRSQHVVEDVTEHIRALHKQQKQQQHISQPHRSMVDSHSGQHYLHHSQSNHGIPLKPAGLTRGKNTRNLTISTSSYEESAGAPKSAPIHPTYQHLGGSGLRIYSQQNGPVYSAINGQRLI</sequence>
<feature type="non-terminal residue" evidence="2">
    <location>
        <position position="411"/>
    </location>
</feature>
<evidence type="ECO:0000256" key="1">
    <source>
        <dbReference type="SAM" id="MobiDB-lite"/>
    </source>
</evidence>
<feature type="compositionally biased region" description="Polar residues" evidence="1">
    <location>
        <begin position="318"/>
        <end position="342"/>
    </location>
</feature>
<accession>A0ABR2VTR3</accession>
<evidence type="ECO:0000313" key="3">
    <source>
        <dbReference type="Proteomes" id="UP001479436"/>
    </source>
</evidence>
<feature type="compositionally biased region" description="Polar residues" evidence="1">
    <location>
        <begin position="270"/>
        <end position="280"/>
    </location>
</feature>
<protein>
    <submittedName>
        <fullName evidence="2">Uncharacterized protein</fullName>
    </submittedName>
</protein>
<reference evidence="2 3" key="1">
    <citation type="submission" date="2023-04" db="EMBL/GenBank/DDBJ databases">
        <title>Genome of Basidiobolus ranarum AG-B5.</title>
        <authorList>
            <person name="Stajich J.E."/>
            <person name="Carter-House D."/>
            <person name="Gryganskyi A."/>
        </authorList>
    </citation>
    <scope>NUCLEOTIDE SEQUENCE [LARGE SCALE GENOMIC DNA]</scope>
    <source>
        <strain evidence="2 3">AG-B5</strain>
    </source>
</reference>
<dbReference type="Proteomes" id="UP001479436">
    <property type="component" value="Unassembled WGS sequence"/>
</dbReference>
<dbReference type="EMBL" id="JASJQH010007816">
    <property type="protein sequence ID" value="KAK9701391.1"/>
    <property type="molecule type" value="Genomic_DNA"/>
</dbReference>